<name>A0A218UY66_9PASE</name>
<sequence>MRCLLTKLKRETSGFFFLFKETKVTPSTRGTFLQDTHKAGVFTAIFASIFPMDDGPRESWQPVRMINSPLTLNTCGICCSIWIPTNLLRDSSENAQQAVWCHCKASLDIF</sequence>
<gene>
    <name evidence="1" type="ORF">RLOC_00015141</name>
</gene>
<organism evidence="1 2">
    <name type="scientific">Lonchura striata</name>
    <name type="common">white-rumped munia</name>
    <dbReference type="NCBI Taxonomy" id="40157"/>
    <lineage>
        <taxon>Eukaryota</taxon>
        <taxon>Metazoa</taxon>
        <taxon>Chordata</taxon>
        <taxon>Craniata</taxon>
        <taxon>Vertebrata</taxon>
        <taxon>Euteleostomi</taxon>
        <taxon>Archelosauria</taxon>
        <taxon>Archosauria</taxon>
        <taxon>Dinosauria</taxon>
        <taxon>Saurischia</taxon>
        <taxon>Theropoda</taxon>
        <taxon>Coelurosauria</taxon>
        <taxon>Aves</taxon>
        <taxon>Neognathae</taxon>
        <taxon>Neoaves</taxon>
        <taxon>Telluraves</taxon>
        <taxon>Australaves</taxon>
        <taxon>Passeriformes</taxon>
        <taxon>Passeroidea</taxon>
        <taxon>Estrildidae</taxon>
        <taxon>Estrildinae</taxon>
        <taxon>Lonchura</taxon>
    </lineage>
</organism>
<comment type="caution">
    <text evidence="1">The sequence shown here is derived from an EMBL/GenBank/DDBJ whole genome shotgun (WGS) entry which is preliminary data.</text>
</comment>
<keyword evidence="2" id="KW-1185">Reference proteome</keyword>
<evidence type="ECO:0000313" key="2">
    <source>
        <dbReference type="Proteomes" id="UP000197619"/>
    </source>
</evidence>
<protein>
    <submittedName>
        <fullName evidence="1">Uncharacterized protein</fullName>
    </submittedName>
</protein>
<dbReference type="EMBL" id="MUZQ01000092">
    <property type="protein sequence ID" value="OWK58737.1"/>
    <property type="molecule type" value="Genomic_DNA"/>
</dbReference>
<dbReference type="Proteomes" id="UP000197619">
    <property type="component" value="Unassembled WGS sequence"/>
</dbReference>
<accession>A0A218UY66</accession>
<evidence type="ECO:0000313" key="1">
    <source>
        <dbReference type="EMBL" id="OWK58737.1"/>
    </source>
</evidence>
<proteinExistence type="predicted"/>
<reference evidence="1 2" key="1">
    <citation type="submission" date="2017-05" db="EMBL/GenBank/DDBJ databases">
        <title>Genome of assembly of the Bengalese finch, Lonchura striata domestica.</title>
        <authorList>
            <person name="Colquitt B.M."/>
            <person name="Brainard M.S."/>
        </authorList>
    </citation>
    <scope>NUCLEOTIDE SEQUENCE [LARGE SCALE GENOMIC DNA]</scope>
    <source>
        <strain evidence="1">White83orange57</strain>
    </source>
</reference>
<dbReference type="AlphaFoldDB" id="A0A218UY66"/>